<sequence length="973" mass="109421">MSASQVPMFLDAVNAEIKVLNTFLHVSSKPVVQTSFSEPLPILPHFSEEEEEEEVMPWRTHDSYEEEGPFVAKVSTLEYFEQVSTFNAAPFERGTDGMEPVMKKISTFDFFDAPLTPYANTTPLPMHCAPKGFPVEIPVAKVESEAVDKISTYDFFDAPLTEPMHCSGCGLELTVRKVDSEPPVESVSTFDSFEGNGPSLDEPAMVNVSTFDFFEDAPALLPLPLPYGLPLVPCAELSTISSTPEGPSPHGERERAELTVPEKRSNAPLQLQGPEGKEQIHWKVDARKLESQEKQILSPEFELTLPGVGPTPFRLMILAKETRGKGCRGFLKAKGRGRLFLKHGAQRGSAVRLAVQPSVEEQDEAWKRVWNSADPYWNLTVLSMAPWGARVRTKEGLIGVIPVNPARVGIPGHINGRSTRGLGFKADTGLVGAQVAARIQVIHSRNRDIVNPRRVWDYPIIFSYLALLKLDLAHMDLAQKFHEGDVADAKVVSVNKNSLDIEIKDVPFTLWKVDITAFNKTWEMSDRFSLGEMIKVYCSFADKNYGLLRWSTRALEEVPGEIITNKTKVFKNAEEAAKKFFKQKNEKLIQFSILKDFFGRTETEIGVRRVQSVPRTQFLDEDAAHDFALLSRHMEMLWDKAVKSFEGVADPCWNVTILSMAPWGARVRTKEGLIGMIPAQDLGSKAGDVGLVGTEVKVAIRELRPENRDYVMNPAPEYVRGYPVVFSYSRIVAQKFQEGDVADAKVVSIFPKSMDIEIDEVPFNMRKVEITGFNKTWDISDIFSLDEMIKVYCMIADKNSGDLRWSTRALEEVPGEIIRNKAKVFENAEEAAKKFFEKQQNMRQKEKNKMLAIMEGYWNLAEQFHEGDVADAKVVGVHENSVDINIKDVPFTLRKVDITACNKTWEVSDLFSLDEMIKVVCCTSCLSGPSFLWPCLEWSTRALEEVPGEILTNKAKVFENAEETAKKFFEKQR</sequence>
<reference evidence="3 4" key="1">
    <citation type="submission" date="2024-02" db="EMBL/GenBank/DDBJ databases">
        <authorList>
            <person name="Chen Y."/>
            <person name="Shah S."/>
            <person name="Dougan E. K."/>
            <person name="Thang M."/>
            <person name="Chan C."/>
        </authorList>
    </citation>
    <scope>NUCLEOTIDE SEQUENCE [LARGE SCALE GENOMIC DNA]</scope>
</reference>
<proteinExistence type="predicted"/>
<dbReference type="EMBL" id="CAXAMM010009313">
    <property type="protein sequence ID" value="CAK9020009.1"/>
    <property type="molecule type" value="Genomic_DNA"/>
</dbReference>
<evidence type="ECO:0000256" key="1">
    <source>
        <dbReference type="SAM" id="MobiDB-lite"/>
    </source>
</evidence>
<comment type="caution">
    <text evidence="3">The sequence shown here is derived from an EMBL/GenBank/DDBJ whole genome shotgun (WGS) entry which is preliminary data.</text>
</comment>
<protein>
    <submittedName>
        <fullName evidence="3">Chloroplastic (CS1) (Chloroplastic small ribosomal subunit protein bS1c)</fullName>
    </submittedName>
</protein>
<feature type="domain" description="S1 motif" evidence="2">
    <location>
        <begin position="647"/>
        <end position="715"/>
    </location>
</feature>
<evidence type="ECO:0000313" key="4">
    <source>
        <dbReference type="Proteomes" id="UP001642464"/>
    </source>
</evidence>
<dbReference type="SMART" id="SM00316">
    <property type="entry name" value="S1"/>
    <property type="match status" value="3"/>
</dbReference>
<evidence type="ECO:0000313" key="3">
    <source>
        <dbReference type="EMBL" id="CAK9020009.1"/>
    </source>
</evidence>
<dbReference type="Proteomes" id="UP001642464">
    <property type="component" value="Unassembled WGS sequence"/>
</dbReference>
<gene>
    <name evidence="3" type="ORF">SCF082_LOCUS14747</name>
</gene>
<feature type="domain" description="S1 motif" evidence="2">
    <location>
        <begin position="482"/>
        <end position="553"/>
    </location>
</feature>
<feature type="compositionally biased region" description="Basic and acidic residues" evidence="1">
    <location>
        <begin position="250"/>
        <end position="265"/>
    </location>
</feature>
<organism evidence="3 4">
    <name type="scientific">Durusdinium trenchii</name>
    <dbReference type="NCBI Taxonomy" id="1381693"/>
    <lineage>
        <taxon>Eukaryota</taxon>
        <taxon>Sar</taxon>
        <taxon>Alveolata</taxon>
        <taxon>Dinophyceae</taxon>
        <taxon>Suessiales</taxon>
        <taxon>Symbiodiniaceae</taxon>
        <taxon>Durusdinium</taxon>
    </lineage>
</organism>
<feature type="non-terminal residue" evidence="3">
    <location>
        <position position="973"/>
    </location>
</feature>
<feature type="region of interest" description="Disordered" evidence="1">
    <location>
        <begin position="240"/>
        <end position="277"/>
    </location>
</feature>
<keyword evidence="4" id="KW-1185">Reference proteome</keyword>
<accession>A0ABP0JZS5</accession>
<feature type="domain" description="S1 motif" evidence="2">
    <location>
        <begin position="737"/>
        <end position="808"/>
    </location>
</feature>
<dbReference type="InterPro" id="IPR003029">
    <property type="entry name" value="S1_domain"/>
</dbReference>
<evidence type="ECO:0000259" key="2">
    <source>
        <dbReference type="SMART" id="SM00316"/>
    </source>
</evidence>
<name>A0ABP0JZS5_9DINO</name>